<dbReference type="PROSITE" id="PS00674">
    <property type="entry name" value="AAA"/>
    <property type="match status" value="1"/>
</dbReference>
<evidence type="ECO:0000256" key="4">
    <source>
        <dbReference type="RuleBase" id="RU003651"/>
    </source>
</evidence>
<keyword evidence="3 4" id="KW-0067">ATP-binding</keyword>
<dbReference type="PANTHER" id="PTHR23077">
    <property type="entry name" value="AAA-FAMILY ATPASE"/>
    <property type="match status" value="1"/>
</dbReference>
<dbReference type="InterPro" id="IPR027417">
    <property type="entry name" value="P-loop_NTPase"/>
</dbReference>
<organism evidence="7">
    <name type="scientific">Prasinoderma coloniale</name>
    <dbReference type="NCBI Taxonomy" id="156133"/>
    <lineage>
        <taxon>Eukaryota</taxon>
        <taxon>Viridiplantae</taxon>
        <taxon>Prasinodermophyta</taxon>
        <taxon>Prasinodermophyceae</taxon>
        <taxon>Prasinodermales</taxon>
        <taxon>Prasinodermaceae</taxon>
        <taxon>Prasinoderma</taxon>
    </lineage>
</organism>
<feature type="domain" description="AAA+ ATPase" evidence="6">
    <location>
        <begin position="32"/>
        <end position="193"/>
    </location>
</feature>
<proteinExistence type="inferred from homology"/>
<evidence type="ECO:0000256" key="2">
    <source>
        <dbReference type="ARBA" id="ARBA00022741"/>
    </source>
</evidence>
<protein>
    <recommendedName>
        <fullName evidence="6">AAA+ ATPase domain-containing protein</fullName>
    </recommendedName>
</protein>
<dbReference type="GO" id="GO:1990275">
    <property type="term" value="F:preribosome binding"/>
    <property type="evidence" value="ECO:0007669"/>
    <property type="project" value="TreeGrafter"/>
</dbReference>
<feature type="region of interest" description="Disordered" evidence="5">
    <location>
        <begin position="130"/>
        <end position="154"/>
    </location>
</feature>
<dbReference type="InterPro" id="IPR003960">
    <property type="entry name" value="ATPase_AAA_CS"/>
</dbReference>
<dbReference type="InterPro" id="IPR003593">
    <property type="entry name" value="AAA+_ATPase"/>
</dbReference>
<dbReference type="FunFam" id="3.40.50.300:FF:000365">
    <property type="entry name" value="Ribosome biogenesis ATPase RIX7"/>
    <property type="match status" value="1"/>
</dbReference>
<evidence type="ECO:0000256" key="1">
    <source>
        <dbReference type="ARBA" id="ARBA00006914"/>
    </source>
</evidence>
<dbReference type="SMART" id="SM00382">
    <property type="entry name" value="AAA"/>
    <property type="match status" value="2"/>
</dbReference>
<dbReference type="Pfam" id="PF17862">
    <property type="entry name" value="AAA_lid_3"/>
    <property type="match status" value="2"/>
</dbReference>
<name>A0A7R9XVL1_9VIRI</name>
<gene>
    <name evidence="7" type="ORF">PCOL08062_LOCUS1942</name>
</gene>
<keyword evidence="2 4" id="KW-0547">Nucleotide-binding</keyword>
<feature type="domain" description="AAA+ ATPase" evidence="6">
    <location>
        <begin position="399"/>
        <end position="535"/>
    </location>
</feature>
<evidence type="ECO:0000256" key="5">
    <source>
        <dbReference type="SAM" id="MobiDB-lite"/>
    </source>
</evidence>
<dbReference type="GO" id="GO:0042254">
    <property type="term" value="P:ribosome biogenesis"/>
    <property type="evidence" value="ECO:0007669"/>
    <property type="project" value="TreeGrafter"/>
</dbReference>
<feature type="region of interest" description="Disordered" evidence="5">
    <location>
        <begin position="640"/>
        <end position="677"/>
    </location>
</feature>
<dbReference type="Gene3D" id="1.10.8.60">
    <property type="match status" value="2"/>
</dbReference>
<feature type="compositionally biased region" description="Basic and acidic residues" evidence="5">
    <location>
        <begin position="131"/>
        <end position="140"/>
    </location>
</feature>
<dbReference type="Gene3D" id="3.40.50.300">
    <property type="entry name" value="P-loop containing nucleotide triphosphate hydrolases"/>
    <property type="match status" value="2"/>
</dbReference>
<dbReference type="FunFam" id="3.40.50.300:FF:000149">
    <property type="entry name" value="Nuclear valosin-containing protein-like"/>
    <property type="match status" value="1"/>
</dbReference>
<dbReference type="InterPro" id="IPR041569">
    <property type="entry name" value="AAA_lid_3"/>
</dbReference>
<feature type="compositionally biased region" description="Gly residues" evidence="5">
    <location>
        <begin position="644"/>
        <end position="671"/>
    </location>
</feature>
<dbReference type="AlphaFoldDB" id="A0A7R9XVL1"/>
<dbReference type="Pfam" id="PF00004">
    <property type="entry name" value="AAA"/>
    <property type="match status" value="2"/>
</dbReference>
<dbReference type="SUPFAM" id="SSF52540">
    <property type="entry name" value="P-loop containing nucleoside triphosphate hydrolases"/>
    <property type="match status" value="2"/>
</dbReference>
<sequence length="677" mass="69537">MGGIEGELRAIRELVLYPLAHPEVYAWLGVPPPRGVLLHGPPGTGKTMLAHAIAAEAGVPFFRVAAPELVSGMSGESEAKIRELFEAAARRAPAIIFIDEIDVIAPKRESAAREMERRIVAQLLTSMDQLGQHDDGEGARGGEGGGGEADGGAARPARPHVIVLGASNRPDALDSALRRAGRFDREIMLGVPDEGARLRILQRVTERVRLDGVLDLRTIARNTPGYVGADLMALAKEAAAVALARVFKQLEERDAAEERAIDAAGEDGVGNGADADMGVGAPAGAASGAGVGAEAAMDVDGACATAGGAPVVEEQPFSCAVRAAPLTAEELAGVAVCAEDFEAALERVQPSATREGFATVPDVTWAQVGAMGTVREELDFAIARPIRQPELFAAMGLSAGGGVLLYGPPGCGKTLAAKAVANECRANFISIKGPELLNKFVGESERAVRSIFARARASAPCILFFDELDSLAPRRGTDGNAAAERVVNQLLTEMDGLSARGSVYCLAATNRPDMIDPAMLRPGRLDKMLFVPLPAPQERAAIAKALCRKVPVESVQDAMDVAAGTACEGFSGADLAALVREACVVAIRSAAPDAGVEGGAPAPKVTLAHLRDAATRVTPSVSKRDAKRYSKLATTFSRATAGATDGGTQDGGGAGNVAGAAGGEPPAGGADGDAALA</sequence>
<dbReference type="GO" id="GO:0003723">
    <property type="term" value="F:RNA binding"/>
    <property type="evidence" value="ECO:0007669"/>
    <property type="project" value="TreeGrafter"/>
</dbReference>
<dbReference type="EMBL" id="HBDZ01002441">
    <property type="protein sequence ID" value="CAD8231271.1"/>
    <property type="molecule type" value="Transcribed_RNA"/>
</dbReference>
<dbReference type="InterPro" id="IPR003959">
    <property type="entry name" value="ATPase_AAA_core"/>
</dbReference>
<evidence type="ECO:0000256" key="3">
    <source>
        <dbReference type="ARBA" id="ARBA00022840"/>
    </source>
</evidence>
<dbReference type="GO" id="GO:0016887">
    <property type="term" value="F:ATP hydrolysis activity"/>
    <property type="evidence" value="ECO:0007669"/>
    <property type="project" value="InterPro"/>
</dbReference>
<evidence type="ECO:0000259" key="6">
    <source>
        <dbReference type="SMART" id="SM00382"/>
    </source>
</evidence>
<dbReference type="PANTHER" id="PTHR23077:SF171">
    <property type="entry name" value="NUCLEAR VALOSIN-CONTAINING PROTEIN-LIKE"/>
    <property type="match status" value="1"/>
</dbReference>
<evidence type="ECO:0000313" key="7">
    <source>
        <dbReference type="EMBL" id="CAD8231271.1"/>
    </source>
</evidence>
<feature type="compositionally biased region" description="Gly residues" evidence="5">
    <location>
        <begin position="141"/>
        <end position="150"/>
    </location>
</feature>
<accession>A0A7R9XVL1</accession>
<dbReference type="InterPro" id="IPR050168">
    <property type="entry name" value="AAA_ATPase_domain"/>
</dbReference>
<dbReference type="GO" id="GO:0005524">
    <property type="term" value="F:ATP binding"/>
    <property type="evidence" value="ECO:0007669"/>
    <property type="project" value="UniProtKB-KW"/>
</dbReference>
<dbReference type="GO" id="GO:0005634">
    <property type="term" value="C:nucleus"/>
    <property type="evidence" value="ECO:0007669"/>
    <property type="project" value="TreeGrafter"/>
</dbReference>
<comment type="similarity">
    <text evidence="1 4">Belongs to the AAA ATPase family.</text>
</comment>
<reference evidence="7" key="1">
    <citation type="submission" date="2021-01" db="EMBL/GenBank/DDBJ databases">
        <authorList>
            <person name="Corre E."/>
            <person name="Pelletier E."/>
            <person name="Niang G."/>
            <person name="Scheremetjew M."/>
            <person name="Finn R."/>
            <person name="Kale V."/>
            <person name="Holt S."/>
            <person name="Cochrane G."/>
            <person name="Meng A."/>
            <person name="Brown T."/>
            <person name="Cohen L."/>
        </authorList>
    </citation>
    <scope>NUCLEOTIDE SEQUENCE</scope>
    <source>
        <strain evidence="7">CCMP1413</strain>
    </source>
</reference>